<dbReference type="GO" id="GO:0016491">
    <property type="term" value="F:oxidoreductase activity"/>
    <property type="evidence" value="ECO:0007669"/>
    <property type="project" value="UniProtKB-KW"/>
</dbReference>
<dbReference type="PROSITE" id="PS00862">
    <property type="entry name" value="OX2_COVAL_FAD"/>
    <property type="match status" value="1"/>
</dbReference>
<dbReference type="InterPro" id="IPR050416">
    <property type="entry name" value="FAD-linked_Oxidoreductase"/>
</dbReference>
<dbReference type="InterPro" id="IPR036318">
    <property type="entry name" value="FAD-bd_PCMH-like_sf"/>
</dbReference>
<dbReference type="STRING" id="28573.A0A0U1M4Z9"/>
<keyword evidence="3" id="KW-0285">Flavoprotein</keyword>
<keyword evidence="4" id="KW-0274">FAD</keyword>
<evidence type="ECO:0000256" key="6">
    <source>
        <dbReference type="SAM" id="SignalP"/>
    </source>
</evidence>
<evidence type="ECO:0000256" key="4">
    <source>
        <dbReference type="ARBA" id="ARBA00022827"/>
    </source>
</evidence>
<gene>
    <name evidence="8" type="ORF">PISL3812_07506</name>
</gene>
<protein>
    <submittedName>
        <fullName evidence="8">Mitomycin radical oxidase</fullName>
    </submittedName>
</protein>
<dbReference type="SUPFAM" id="SSF56176">
    <property type="entry name" value="FAD-binding/transporter-associated domain-like"/>
    <property type="match status" value="1"/>
</dbReference>
<dbReference type="InterPro" id="IPR016169">
    <property type="entry name" value="FAD-bd_PCMH_sub2"/>
</dbReference>
<name>A0A0U1M4Z9_TALIS</name>
<evidence type="ECO:0000313" key="8">
    <source>
        <dbReference type="EMBL" id="CRG90462.1"/>
    </source>
</evidence>
<dbReference type="InterPro" id="IPR012951">
    <property type="entry name" value="BBE"/>
</dbReference>
<dbReference type="InterPro" id="IPR016166">
    <property type="entry name" value="FAD-bd_PCMH"/>
</dbReference>
<dbReference type="EMBL" id="CVMT01000008">
    <property type="protein sequence ID" value="CRG90462.1"/>
    <property type="molecule type" value="Genomic_DNA"/>
</dbReference>
<dbReference type="OMA" id="CHEGQPN"/>
<keyword evidence="5" id="KW-0560">Oxidoreductase</keyword>
<evidence type="ECO:0000256" key="1">
    <source>
        <dbReference type="ARBA" id="ARBA00001974"/>
    </source>
</evidence>
<comment type="similarity">
    <text evidence="2">Belongs to the oxygen-dependent FAD-linked oxidoreductase family.</text>
</comment>
<evidence type="ECO:0000256" key="3">
    <source>
        <dbReference type="ARBA" id="ARBA00022630"/>
    </source>
</evidence>
<dbReference type="InterPro" id="IPR006093">
    <property type="entry name" value="Oxy_OxRdtase_FAD_BS"/>
</dbReference>
<dbReference type="PROSITE" id="PS51387">
    <property type="entry name" value="FAD_PCMH"/>
    <property type="match status" value="1"/>
</dbReference>
<dbReference type="PANTHER" id="PTHR42973">
    <property type="entry name" value="BINDING OXIDOREDUCTASE, PUTATIVE (AFU_ORTHOLOGUE AFUA_1G17690)-RELATED"/>
    <property type="match status" value="1"/>
</dbReference>
<evidence type="ECO:0000259" key="7">
    <source>
        <dbReference type="PROSITE" id="PS51387"/>
    </source>
</evidence>
<dbReference type="GO" id="GO:0071949">
    <property type="term" value="F:FAD binding"/>
    <property type="evidence" value="ECO:0007669"/>
    <property type="project" value="InterPro"/>
</dbReference>
<evidence type="ECO:0000313" key="9">
    <source>
        <dbReference type="Proteomes" id="UP000054383"/>
    </source>
</evidence>
<proteinExistence type="inferred from homology"/>
<feature type="domain" description="FAD-binding PCMH-type" evidence="7">
    <location>
        <begin position="120"/>
        <end position="300"/>
    </location>
</feature>
<dbReference type="Proteomes" id="UP000054383">
    <property type="component" value="Unassembled WGS sequence"/>
</dbReference>
<dbReference type="Pfam" id="PF01565">
    <property type="entry name" value="FAD_binding_4"/>
    <property type="match status" value="1"/>
</dbReference>
<dbReference type="Pfam" id="PF08031">
    <property type="entry name" value="BBE"/>
    <property type="match status" value="1"/>
</dbReference>
<dbReference type="PANTHER" id="PTHR42973:SF39">
    <property type="entry name" value="FAD-BINDING PCMH-TYPE DOMAIN-CONTAINING PROTEIN"/>
    <property type="match status" value="1"/>
</dbReference>
<feature type="chain" id="PRO_5006711542" evidence="6">
    <location>
        <begin position="28"/>
        <end position="597"/>
    </location>
</feature>
<keyword evidence="9" id="KW-1185">Reference proteome</keyword>
<reference evidence="8 9" key="1">
    <citation type="submission" date="2015-04" db="EMBL/GenBank/DDBJ databases">
        <authorList>
            <person name="Syromyatnikov M.Y."/>
            <person name="Popov V.N."/>
        </authorList>
    </citation>
    <scope>NUCLEOTIDE SEQUENCE [LARGE SCALE GENOMIC DNA]</scope>
    <source>
        <strain evidence="8">WF-38-12</strain>
    </source>
</reference>
<comment type="cofactor">
    <cofactor evidence="1">
        <name>FAD</name>
        <dbReference type="ChEBI" id="CHEBI:57692"/>
    </cofactor>
</comment>
<dbReference type="Gene3D" id="3.30.465.10">
    <property type="match status" value="2"/>
</dbReference>
<evidence type="ECO:0000256" key="2">
    <source>
        <dbReference type="ARBA" id="ARBA00005466"/>
    </source>
</evidence>
<dbReference type="OrthoDB" id="9983560at2759"/>
<organism evidence="8 9">
    <name type="scientific">Talaromyces islandicus</name>
    <name type="common">Penicillium islandicum</name>
    <dbReference type="NCBI Taxonomy" id="28573"/>
    <lineage>
        <taxon>Eukaryota</taxon>
        <taxon>Fungi</taxon>
        <taxon>Dikarya</taxon>
        <taxon>Ascomycota</taxon>
        <taxon>Pezizomycotina</taxon>
        <taxon>Eurotiomycetes</taxon>
        <taxon>Eurotiomycetidae</taxon>
        <taxon>Eurotiales</taxon>
        <taxon>Trichocomaceae</taxon>
        <taxon>Talaromyces</taxon>
        <taxon>Talaromyces sect. Islandici</taxon>
    </lineage>
</organism>
<sequence>MLIDSMNMRAFISFIFHAALYLNWVDASTNSSSNCKPLPSSPDWPLLEKWQALNESLSGRLHSPYPAGIVCHAGQPGFTSTSCTVARTQWGNASWHANSPWSTDYNDDTCLPDPAAPCSTAGYPAYVVEALSARDVQAAVNFARRTGVRLIVKGTGHDWPGRSSGPGALSIWTHRIRGINVTYNDPRAVAYGGIASVKIAAGMQWKDIYQQASAHNLTIVGGGDTDVGIGGWILGGGHSPISSRFGLGADQILELEVVTADGKYRIVNEKRYPDLFWALRGGGGSTYAVLLSVTVKAYPRMAATEYAFSYNTTANSDTFWSLVAYFHQQLPFLSDSGAMGYYFVEPTVNSTAVGTIIGGWFFPEKTTDQVKAIVSPMEKVILSSPSWAKDPITGGGAPLEMDDFITDYMSSQPQSVGVDGRLGSWLLDKAALSKPLDTLKTQLQKSTPTPWVLLGHLVAGKGVMDAKVPGGGNSVSPHLRNAYSHIVIPRTWGYLNATNKAAVATSLRNEANPALRELAPTSGAYVNEADPTMPDWQQVFYGDNYPRLLELKKKWDPEGVFWCKPCVGNELWEVTGPSSEDKVEWGIGQTGGKICRK</sequence>
<accession>A0A0U1M4Z9</accession>
<keyword evidence="6" id="KW-0732">Signal</keyword>
<dbReference type="InterPro" id="IPR006094">
    <property type="entry name" value="Oxid_FAD_bind_N"/>
</dbReference>
<dbReference type="AlphaFoldDB" id="A0A0U1M4Z9"/>
<feature type="signal peptide" evidence="6">
    <location>
        <begin position="1"/>
        <end position="27"/>
    </location>
</feature>
<evidence type="ECO:0000256" key="5">
    <source>
        <dbReference type="ARBA" id="ARBA00023002"/>
    </source>
</evidence>